<dbReference type="EMBL" id="FOVF01000013">
    <property type="protein sequence ID" value="SFN30792.1"/>
    <property type="molecule type" value="Genomic_DNA"/>
</dbReference>
<keyword evidence="2" id="KW-1185">Reference proteome</keyword>
<reference evidence="1 2" key="1">
    <citation type="submission" date="2016-10" db="EMBL/GenBank/DDBJ databases">
        <authorList>
            <person name="de Groot N.N."/>
        </authorList>
    </citation>
    <scope>NUCLEOTIDE SEQUENCE [LARGE SCALE GENOMIC DNA]</scope>
    <source>
        <strain evidence="1 2">CGMCC 1.7659</strain>
    </source>
</reference>
<dbReference type="Proteomes" id="UP000198575">
    <property type="component" value="Unassembled WGS sequence"/>
</dbReference>
<evidence type="ECO:0000313" key="2">
    <source>
        <dbReference type="Proteomes" id="UP000198575"/>
    </source>
</evidence>
<dbReference type="InterPro" id="IPR052552">
    <property type="entry name" value="YeaO-like"/>
</dbReference>
<proteinExistence type="predicted"/>
<dbReference type="Pfam" id="PF22752">
    <property type="entry name" value="DUF488-N3i"/>
    <property type="match status" value="1"/>
</dbReference>
<organism evidence="1 2">
    <name type="scientific">Dokdonella immobilis</name>
    <dbReference type="NCBI Taxonomy" id="578942"/>
    <lineage>
        <taxon>Bacteria</taxon>
        <taxon>Pseudomonadati</taxon>
        <taxon>Pseudomonadota</taxon>
        <taxon>Gammaproteobacteria</taxon>
        <taxon>Lysobacterales</taxon>
        <taxon>Rhodanobacteraceae</taxon>
        <taxon>Dokdonella</taxon>
    </lineage>
</organism>
<name>A0A1I4XYA6_9GAMM</name>
<dbReference type="PANTHER" id="PTHR36849:SF1">
    <property type="entry name" value="CYTOPLASMIC PROTEIN"/>
    <property type="match status" value="1"/>
</dbReference>
<evidence type="ECO:0000313" key="1">
    <source>
        <dbReference type="EMBL" id="SFN30792.1"/>
    </source>
</evidence>
<accession>A0A1I4XYA6</accession>
<sequence length="130" mass="15279">MTRPTHRDLPDIRLQRAYDDPGANDGYRVLVDRFWPRGRRRDALRLDEWARDLAPEPALIQWFGHRPERWDEFRQRYGAWLDEPAQAQRLSELLRAAGDGVLTLVYGARDETQNQAVVMREALIRAAKQQ</sequence>
<dbReference type="OrthoDB" id="9790745at2"/>
<dbReference type="RefSeq" id="WP_092407720.1">
    <property type="nucleotide sequence ID" value="NZ_FOVF01000013.1"/>
</dbReference>
<dbReference type="AlphaFoldDB" id="A0A1I4XYA6"/>
<dbReference type="PANTHER" id="PTHR36849">
    <property type="entry name" value="CYTOPLASMIC PROTEIN-RELATED"/>
    <property type="match status" value="1"/>
</dbReference>
<protein>
    <submittedName>
        <fullName evidence="1">Uncharacterized conserved protein YeaO, DUF488 family</fullName>
    </submittedName>
</protein>
<gene>
    <name evidence="1" type="ORF">SAMN05216289_11337</name>
</gene>